<evidence type="ECO:0000256" key="1">
    <source>
        <dbReference type="SAM" id="MobiDB-lite"/>
    </source>
</evidence>
<evidence type="ECO:0000313" key="2">
    <source>
        <dbReference type="EMBL" id="KAL1261957.1"/>
    </source>
</evidence>
<name>A0ABR3MDE2_9TELE</name>
<comment type="caution">
    <text evidence="2">The sequence shown here is derived from an EMBL/GenBank/DDBJ whole genome shotgun (WGS) entry which is preliminary data.</text>
</comment>
<accession>A0ABR3MDE2</accession>
<dbReference type="Proteomes" id="UP001558613">
    <property type="component" value="Unassembled WGS sequence"/>
</dbReference>
<organism evidence="2 3">
    <name type="scientific">Cirrhinus molitorella</name>
    <name type="common">mud carp</name>
    <dbReference type="NCBI Taxonomy" id="172907"/>
    <lineage>
        <taxon>Eukaryota</taxon>
        <taxon>Metazoa</taxon>
        <taxon>Chordata</taxon>
        <taxon>Craniata</taxon>
        <taxon>Vertebrata</taxon>
        <taxon>Euteleostomi</taxon>
        <taxon>Actinopterygii</taxon>
        <taxon>Neopterygii</taxon>
        <taxon>Teleostei</taxon>
        <taxon>Ostariophysi</taxon>
        <taxon>Cypriniformes</taxon>
        <taxon>Cyprinidae</taxon>
        <taxon>Labeoninae</taxon>
        <taxon>Labeonini</taxon>
        <taxon>Cirrhinus</taxon>
    </lineage>
</organism>
<feature type="region of interest" description="Disordered" evidence="1">
    <location>
        <begin position="20"/>
        <end position="41"/>
    </location>
</feature>
<sequence length="189" mass="20742">MLPSCFRLNVCMMMMMRVRSPPSPSPPHTHSAVHAGKEGTDTAGWSVAIKRQKKREHTEAGGALALDCRESGQLAVQQEVRRLIRLREPPLGQRSQRSVGTWLDPLCALGTLEDRAHQAAVDLSSVATVCQGVVLTSQCSTNPKDDTLGQYEAEIFCFEFCCSCSHVDESAKCEVHCMWNVIGACCHII</sequence>
<reference evidence="2 3" key="1">
    <citation type="submission" date="2023-09" db="EMBL/GenBank/DDBJ databases">
        <authorList>
            <person name="Wang M."/>
        </authorList>
    </citation>
    <scope>NUCLEOTIDE SEQUENCE [LARGE SCALE GENOMIC DNA]</scope>
    <source>
        <strain evidence="2">GT-2023</strain>
        <tissue evidence="2">Liver</tissue>
    </source>
</reference>
<gene>
    <name evidence="2" type="ORF">QQF64_007222</name>
</gene>
<dbReference type="EMBL" id="JAYMGO010000014">
    <property type="protein sequence ID" value="KAL1261957.1"/>
    <property type="molecule type" value="Genomic_DNA"/>
</dbReference>
<evidence type="ECO:0000313" key="3">
    <source>
        <dbReference type="Proteomes" id="UP001558613"/>
    </source>
</evidence>
<keyword evidence="3" id="KW-1185">Reference proteome</keyword>
<proteinExistence type="predicted"/>
<protein>
    <submittedName>
        <fullName evidence="2">Uncharacterized protein</fullName>
    </submittedName>
</protein>